<feature type="domain" description="SHSP" evidence="3">
    <location>
        <begin position="36"/>
        <end position="148"/>
    </location>
</feature>
<dbReference type="InterPro" id="IPR002068">
    <property type="entry name" value="A-crystallin/Hsp20_dom"/>
</dbReference>
<name>A0A8D5ZLV3_9BACL</name>
<evidence type="ECO:0000256" key="1">
    <source>
        <dbReference type="PROSITE-ProRule" id="PRU00285"/>
    </source>
</evidence>
<sequence length="148" mass="16773">MDDQQQHFQKWSQLARKFLGDDFWSDVMSASPATSSSSSSGGPKADVYQTKNEVIVLVDLPGIEDIHLLDLRIHDDTLYIKGHIPPRYANYEATLSERLSGDFERSIPLGASVTRQHSSARYRKGLLEVRLSKVHAPRTQHRIRVQDS</sequence>
<evidence type="ECO:0000256" key="2">
    <source>
        <dbReference type="RuleBase" id="RU003616"/>
    </source>
</evidence>
<reference evidence="4" key="1">
    <citation type="journal article" date="2013" name="Int. J. Syst. Evol. Microbiol.">
        <title>Polycladomyces abyssicola gen. nov., sp. nov., a thermophilic filamentous bacterium isolated from hemipelagic sediment.</title>
        <authorList>
            <person name="Tsubouchi T."/>
            <person name="Shimane Y."/>
            <person name="Mori K."/>
            <person name="Usui K."/>
            <person name="Hiraki T."/>
            <person name="Tame A."/>
            <person name="Uematsu K."/>
            <person name="Maruyama T."/>
            <person name="Hatada Y."/>
        </authorList>
    </citation>
    <scope>NUCLEOTIDE SEQUENCE</scope>
    <source>
        <strain evidence="4">JIR-001</strain>
    </source>
</reference>
<dbReference type="Pfam" id="PF00011">
    <property type="entry name" value="HSP20"/>
    <property type="match status" value="1"/>
</dbReference>
<dbReference type="EMBL" id="AP024601">
    <property type="protein sequence ID" value="BCU82919.1"/>
    <property type="molecule type" value="Genomic_DNA"/>
</dbReference>
<dbReference type="InterPro" id="IPR008978">
    <property type="entry name" value="HSP20-like_chaperone"/>
</dbReference>
<accession>A0A8D5ZLV3</accession>
<keyword evidence="5" id="KW-1185">Reference proteome</keyword>
<gene>
    <name evidence="4" type="ORF">JIR001_27020</name>
</gene>
<dbReference type="Proteomes" id="UP000677436">
    <property type="component" value="Chromosome"/>
</dbReference>
<reference evidence="4" key="2">
    <citation type="journal article" date="2021" name="Microbiol. Resour. Announc.">
        <title>Complete Genome Sequence of Polycladomyces abyssicola JIR-001T, Isolated from Hemipelagic Sediment in Deep Seawater.</title>
        <authorList>
            <person name="Tsubouchi T."/>
            <person name="Kaneko Y."/>
        </authorList>
    </citation>
    <scope>NUCLEOTIDE SEQUENCE</scope>
    <source>
        <strain evidence="4">JIR-001</strain>
    </source>
</reference>
<protein>
    <recommendedName>
        <fullName evidence="3">SHSP domain-containing protein</fullName>
    </recommendedName>
</protein>
<evidence type="ECO:0000313" key="5">
    <source>
        <dbReference type="Proteomes" id="UP000677436"/>
    </source>
</evidence>
<evidence type="ECO:0000259" key="3">
    <source>
        <dbReference type="PROSITE" id="PS01031"/>
    </source>
</evidence>
<dbReference type="CDD" id="cd06464">
    <property type="entry name" value="ACD_sHsps-like"/>
    <property type="match status" value="1"/>
</dbReference>
<evidence type="ECO:0000313" key="4">
    <source>
        <dbReference type="EMBL" id="BCU82919.1"/>
    </source>
</evidence>
<dbReference type="Gene3D" id="2.60.40.790">
    <property type="match status" value="1"/>
</dbReference>
<organism evidence="4 5">
    <name type="scientific">Polycladomyces abyssicola</name>
    <dbReference type="NCBI Taxonomy" id="1125966"/>
    <lineage>
        <taxon>Bacteria</taxon>
        <taxon>Bacillati</taxon>
        <taxon>Bacillota</taxon>
        <taxon>Bacilli</taxon>
        <taxon>Bacillales</taxon>
        <taxon>Thermoactinomycetaceae</taxon>
        <taxon>Polycladomyces</taxon>
    </lineage>
</organism>
<comment type="similarity">
    <text evidence="1 2">Belongs to the small heat shock protein (HSP20) family.</text>
</comment>
<dbReference type="RefSeq" id="WP_212773204.1">
    <property type="nucleotide sequence ID" value="NZ_AP024601.1"/>
</dbReference>
<dbReference type="AlphaFoldDB" id="A0A8D5ZLV3"/>
<dbReference type="SUPFAM" id="SSF49764">
    <property type="entry name" value="HSP20-like chaperones"/>
    <property type="match status" value="1"/>
</dbReference>
<proteinExistence type="inferred from homology"/>
<dbReference type="PROSITE" id="PS01031">
    <property type="entry name" value="SHSP"/>
    <property type="match status" value="1"/>
</dbReference>
<dbReference type="KEGG" id="pabs:JIR001_27020"/>